<dbReference type="InterPro" id="IPR024119">
    <property type="entry name" value="TF_DEAF-1"/>
</dbReference>
<dbReference type="Proteomes" id="UP000767238">
    <property type="component" value="Unassembled WGS sequence"/>
</dbReference>
<evidence type="ECO:0000313" key="7">
    <source>
        <dbReference type="Proteomes" id="UP000767238"/>
    </source>
</evidence>
<evidence type="ECO:0000256" key="3">
    <source>
        <dbReference type="ARBA" id="ARBA00022833"/>
    </source>
</evidence>
<dbReference type="Pfam" id="PF01753">
    <property type="entry name" value="zf-MYND"/>
    <property type="match status" value="2"/>
</dbReference>
<keyword evidence="3" id="KW-0862">Zinc</keyword>
<keyword evidence="1" id="KW-0479">Metal-binding</keyword>
<dbReference type="OrthoDB" id="341421at2759"/>
<evidence type="ECO:0000259" key="5">
    <source>
        <dbReference type="PROSITE" id="PS50865"/>
    </source>
</evidence>
<comment type="caution">
    <text evidence="6">The sequence shown here is derived from an EMBL/GenBank/DDBJ whole genome shotgun (WGS) entry which is preliminary data.</text>
</comment>
<dbReference type="Gene3D" id="6.10.140.2220">
    <property type="match status" value="2"/>
</dbReference>
<evidence type="ECO:0000256" key="1">
    <source>
        <dbReference type="ARBA" id="ARBA00022723"/>
    </source>
</evidence>
<protein>
    <recommendedName>
        <fullName evidence="5">MYND-type domain-containing protein</fullName>
    </recommendedName>
</protein>
<dbReference type="PANTHER" id="PTHR10237">
    <property type="entry name" value="DEFORMED EPIDERMAL AUTOREGULATORY FACTOR 1 HOMOLOG SUPPRESSIN"/>
    <property type="match status" value="1"/>
</dbReference>
<accession>A0A9P8GPV0</accession>
<dbReference type="GO" id="GO:0005634">
    <property type="term" value="C:nucleus"/>
    <property type="evidence" value="ECO:0007669"/>
    <property type="project" value="TreeGrafter"/>
</dbReference>
<feature type="domain" description="MYND-type" evidence="5">
    <location>
        <begin position="232"/>
        <end position="274"/>
    </location>
</feature>
<gene>
    <name evidence="6" type="ORF">KCV03_g792</name>
</gene>
<feature type="non-terminal residue" evidence="6">
    <location>
        <position position="1"/>
    </location>
</feature>
<keyword evidence="2 4" id="KW-0863">Zinc-finger</keyword>
<sequence length="355" mass="39884">MGAWGYDLFQSDTDLDTVEMLDDAADLNEVKKKIIADRARYCFKSEEKEEASNKDADTDTEDNDIYMTLYNPSHPDLVQQHLDSGVLTRMINNFRDKGQGNALCLLIACAMQLGCNVPDWCRQELIACAMQLGCNVPDWCRQELILTYQKCRLPPEGEVRFGKALRDYRNGIPYPFNCKGLNLTVNTGNPFYKESEIFWMRLEEVPAGEEITQGNTTIERVHGDFNQPVDVCGNCGAKQCDDGSPLKRCAGCKERLYCSKTCQKAHTPKHSCLCPGFRKAHEEQPADACGNCGVKQAKDGSALKRCARCKNRAYCSVECQKEHYPAHAPKCKAEAEEAKEHDDGRVKGLNVLQTW</sequence>
<dbReference type="SUPFAM" id="SSF144232">
    <property type="entry name" value="HIT/MYND zinc finger-like"/>
    <property type="match status" value="2"/>
</dbReference>
<proteinExistence type="predicted"/>
<feature type="domain" description="MYND-type" evidence="5">
    <location>
        <begin position="289"/>
        <end position="331"/>
    </location>
</feature>
<dbReference type="GO" id="GO:0008270">
    <property type="term" value="F:zinc ion binding"/>
    <property type="evidence" value="ECO:0007669"/>
    <property type="project" value="UniProtKB-KW"/>
</dbReference>
<reference evidence="6" key="2">
    <citation type="submission" date="2021-08" db="EMBL/GenBank/DDBJ databases">
        <authorList>
            <person name="Gostincar C."/>
            <person name="Sun X."/>
            <person name="Song Z."/>
            <person name="Gunde-Cimerman N."/>
        </authorList>
    </citation>
    <scope>NUCLEOTIDE SEQUENCE</scope>
    <source>
        <strain evidence="6">EXF-8016</strain>
    </source>
</reference>
<dbReference type="PANTHER" id="PTHR10237:SF14">
    <property type="entry name" value="MYND-TYPE DOMAIN-CONTAINING PROTEIN"/>
    <property type="match status" value="1"/>
</dbReference>
<dbReference type="PROSITE" id="PS50865">
    <property type="entry name" value="ZF_MYND_2"/>
    <property type="match status" value="2"/>
</dbReference>
<evidence type="ECO:0000256" key="4">
    <source>
        <dbReference type="PROSITE-ProRule" id="PRU00134"/>
    </source>
</evidence>
<dbReference type="InterPro" id="IPR002893">
    <property type="entry name" value="Znf_MYND"/>
</dbReference>
<evidence type="ECO:0000256" key="2">
    <source>
        <dbReference type="ARBA" id="ARBA00022771"/>
    </source>
</evidence>
<name>A0A9P8GPV0_AURME</name>
<dbReference type="GO" id="GO:0000981">
    <property type="term" value="F:DNA-binding transcription factor activity, RNA polymerase II-specific"/>
    <property type="evidence" value="ECO:0007669"/>
    <property type="project" value="TreeGrafter"/>
</dbReference>
<evidence type="ECO:0000313" key="6">
    <source>
        <dbReference type="EMBL" id="KAH0234560.1"/>
    </source>
</evidence>
<dbReference type="EMBL" id="JAHFYH010000003">
    <property type="protein sequence ID" value="KAH0234560.1"/>
    <property type="molecule type" value="Genomic_DNA"/>
</dbReference>
<organism evidence="6 7">
    <name type="scientific">Aureobasidium melanogenum</name>
    <name type="common">Aureobasidium pullulans var. melanogenum</name>
    <dbReference type="NCBI Taxonomy" id="46634"/>
    <lineage>
        <taxon>Eukaryota</taxon>
        <taxon>Fungi</taxon>
        <taxon>Dikarya</taxon>
        <taxon>Ascomycota</taxon>
        <taxon>Pezizomycotina</taxon>
        <taxon>Dothideomycetes</taxon>
        <taxon>Dothideomycetidae</taxon>
        <taxon>Dothideales</taxon>
        <taxon>Saccotheciaceae</taxon>
        <taxon>Aureobasidium</taxon>
    </lineage>
</organism>
<dbReference type="AlphaFoldDB" id="A0A9P8GPV0"/>
<reference evidence="6" key="1">
    <citation type="journal article" date="2021" name="J Fungi (Basel)">
        <title>Virulence traits and population genomics of the black yeast Aureobasidium melanogenum.</title>
        <authorList>
            <person name="Cernosa A."/>
            <person name="Sun X."/>
            <person name="Gostincar C."/>
            <person name="Fang C."/>
            <person name="Gunde-Cimerman N."/>
            <person name="Song Z."/>
        </authorList>
    </citation>
    <scope>NUCLEOTIDE SEQUENCE</scope>
    <source>
        <strain evidence="6">EXF-8016</strain>
    </source>
</reference>
<dbReference type="PROSITE" id="PS01360">
    <property type="entry name" value="ZF_MYND_1"/>
    <property type="match status" value="2"/>
</dbReference>